<evidence type="ECO:0000256" key="9">
    <source>
        <dbReference type="HAMAP-Rule" id="MF_00102"/>
    </source>
</evidence>
<evidence type="ECO:0000259" key="11">
    <source>
        <dbReference type="Pfam" id="PF01113"/>
    </source>
</evidence>
<reference evidence="13" key="1">
    <citation type="submission" date="2020-10" db="EMBL/GenBank/DDBJ databases">
        <authorList>
            <person name="Gilroy R."/>
        </authorList>
    </citation>
    <scope>NUCLEOTIDE SEQUENCE</scope>
    <source>
        <strain evidence="13">ChiHcec3-6078</strain>
    </source>
</reference>
<evidence type="ECO:0000313" key="14">
    <source>
        <dbReference type="Proteomes" id="UP000824090"/>
    </source>
</evidence>
<dbReference type="GO" id="GO:0051287">
    <property type="term" value="F:NAD binding"/>
    <property type="evidence" value="ECO:0007669"/>
    <property type="project" value="UniProtKB-UniRule"/>
</dbReference>
<dbReference type="InterPro" id="IPR022664">
    <property type="entry name" value="DapB_N_CS"/>
</dbReference>
<dbReference type="GO" id="GO:0009089">
    <property type="term" value="P:lysine biosynthetic process via diaminopimelate"/>
    <property type="evidence" value="ECO:0007669"/>
    <property type="project" value="UniProtKB-UniRule"/>
</dbReference>
<comment type="similarity">
    <text evidence="1 9">Belongs to the DapB family.</text>
</comment>
<dbReference type="GO" id="GO:0019877">
    <property type="term" value="P:diaminopimelate biosynthetic process"/>
    <property type="evidence" value="ECO:0007669"/>
    <property type="project" value="UniProtKB-UniRule"/>
</dbReference>
<dbReference type="InterPro" id="IPR036291">
    <property type="entry name" value="NAD(P)-bd_dom_sf"/>
</dbReference>
<dbReference type="Pfam" id="PF05173">
    <property type="entry name" value="DapB_C"/>
    <property type="match status" value="1"/>
</dbReference>
<comment type="catalytic activity">
    <reaction evidence="9">
        <text>(S)-2,3,4,5-tetrahydrodipicolinate + NAD(+) + H2O = (2S,4S)-4-hydroxy-2,3,4,5-tetrahydrodipicolinate + NADH + H(+)</text>
        <dbReference type="Rhea" id="RHEA:35323"/>
        <dbReference type="ChEBI" id="CHEBI:15377"/>
        <dbReference type="ChEBI" id="CHEBI:15378"/>
        <dbReference type="ChEBI" id="CHEBI:16845"/>
        <dbReference type="ChEBI" id="CHEBI:57540"/>
        <dbReference type="ChEBI" id="CHEBI:57945"/>
        <dbReference type="ChEBI" id="CHEBI:67139"/>
        <dbReference type="EC" id="1.17.1.8"/>
    </reaction>
</comment>
<evidence type="ECO:0000256" key="1">
    <source>
        <dbReference type="ARBA" id="ARBA00006642"/>
    </source>
</evidence>
<reference evidence="13" key="2">
    <citation type="journal article" date="2021" name="PeerJ">
        <title>Extensive microbial diversity within the chicken gut microbiome revealed by metagenomics and culture.</title>
        <authorList>
            <person name="Gilroy R."/>
            <person name="Ravi A."/>
            <person name="Getino M."/>
            <person name="Pursley I."/>
            <person name="Horton D.L."/>
            <person name="Alikhan N.F."/>
            <person name="Baker D."/>
            <person name="Gharbi K."/>
            <person name="Hall N."/>
            <person name="Watson M."/>
            <person name="Adriaenssens E.M."/>
            <person name="Foster-Nyarko E."/>
            <person name="Jarju S."/>
            <person name="Secka A."/>
            <person name="Antonio M."/>
            <person name="Oren A."/>
            <person name="Chaudhuri R.R."/>
            <person name="La Ragione R."/>
            <person name="Hildebrand F."/>
            <person name="Pallen M.J."/>
        </authorList>
    </citation>
    <scope>NUCLEOTIDE SEQUENCE</scope>
    <source>
        <strain evidence="13">ChiHcec3-6078</strain>
    </source>
</reference>
<comment type="caution">
    <text evidence="9">Lacks conserved residue(s) required for the propagation of feature annotation.</text>
</comment>
<evidence type="ECO:0000256" key="7">
    <source>
        <dbReference type="ARBA" id="ARBA00023027"/>
    </source>
</evidence>
<dbReference type="HAMAP" id="MF_00102">
    <property type="entry name" value="DapB"/>
    <property type="match status" value="1"/>
</dbReference>
<dbReference type="Gene3D" id="3.40.50.720">
    <property type="entry name" value="NAD(P)-binding Rossmann-like Domain"/>
    <property type="match status" value="1"/>
</dbReference>
<accession>A0A9D1L822</accession>
<dbReference type="InterPro" id="IPR022663">
    <property type="entry name" value="DapB_C"/>
</dbReference>
<feature type="binding site" evidence="9">
    <location>
        <begin position="141"/>
        <end position="142"/>
    </location>
    <ligand>
        <name>(S)-2,3,4,5-tetrahydrodipicolinate</name>
        <dbReference type="ChEBI" id="CHEBI:16845"/>
    </ligand>
</feature>
<comment type="caution">
    <text evidence="13">The sequence shown here is derived from an EMBL/GenBank/DDBJ whole genome shotgun (WGS) entry which is preliminary data.</text>
</comment>
<evidence type="ECO:0000256" key="10">
    <source>
        <dbReference type="NCBIfam" id="TIGR00036"/>
    </source>
</evidence>
<dbReference type="CDD" id="cd02274">
    <property type="entry name" value="DHDPR_N"/>
    <property type="match status" value="1"/>
</dbReference>
<dbReference type="GO" id="GO:0016726">
    <property type="term" value="F:oxidoreductase activity, acting on CH or CH2 groups, NAD or NADP as acceptor"/>
    <property type="evidence" value="ECO:0007669"/>
    <property type="project" value="UniProtKB-UniRule"/>
</dbReference>
<dbReference type="PROSITE" id="PS01298">
    <property type="entry name" value="DAPB"/>
    <property type="match status" value="1"/>
</dbReference>
<dbReference type="GO" id="GO:0005829">
    <property type="term" value="C:cytosol"/>
    <property type="evidence" value="ECO:0007669"/>
    <property type="project" value="TreeGrafter"/>
</dbReference>
<dbReference type="SUPFAM" id="SSF51735">
    <property type="entry name" value="NAD(P)-binding Rossmann-fold domains"/>
    <property type="match status" value="1"/>
</dbReference>
<proteinExistence type="inferred from homology"/>
<comment type="subcellular location">
    <subcellularLocation>
        <location evidence="9">Cytoplasm</location>
    </subcellularLocation>
</comment>
<protein>
    <recommendedName>
        <fullName evidence="9 10">4-hydroxy-tetrahydrodipicolinate reductase</fullName>
        <shortName evidence="9">HTPA reductase</shortName>
        <ecNumber evidence="9 10">1.17.1.8</ecNumber>
    </recommendedName>
</protein>
<evidence type="ECO:0000259" key="12">
    <source>
        <dbReference type="Pfam" id="PF05173"/>
    </source>
</evidence>
<dbReference type="PIRSF" id="PIRSF000161">
    <property type="entry name" value="DHPR"/>
    <property type="match status" value="1"/>
</dbReference>
<dbReference type="AlphaFoldDB" id="A0A9D1L822"/>
<keyword evidence="7 9" id="KW-0520">NAD</keyword>
<dbReference type="SUPFAM" id="SSF55347">
    <property type="entry name" value="Glyceraldehyde-3-phosphate dehydrogenase-like, C-terminal domain"/>
    <property type="match status" value="1"/>
</dbReference>
<feature type="binding site" evidence="9">
    <location>
        <begin position="74"/>
        <end position="76"/>
    </location>
    <ligand>
        <name>NAD(+)</name>
        <dbReference type="ChEBI" id="CHEBI:57540"/>
    </ligand>
</feature>
<dbReference type="Gene3D" id="3.30.360.10">
    <property type="entry name" value="Dihydrodipicolinate Reductase, domain 2"/>
    <property type="match status" value="1"/>
</dbReference>
<keyword evidence="5 9" id="KW-0220">Diaminopimelate biosynthesis</keyword>
<dbReference type="Proteomes" id="UP000824090">
    <property type="component" value="Unassembled WGS sequence"/>
</dbReference>
<evidence type="ECO:0000256" key="3">
    <source>
        <dbReference type="ARBA" id="ARBA00022605"/>
    </source>
</evidence>
<keyword evidence="8 9" id="KW-0457">Lysine biosynthesis</keyword>
<evidence type="ECO:0000256" key="6">
    <source>
        <dbReference type="ARBA" id="ARBA00023002"/>
    </source>
</evidence>
<comment type="function">
    <text evidence="9">Catalyzes the conversion of 4-hydroxy-tetrahydrodipicolinate (HTPA) to tetrahydrodipicolinate.</text>
</comment>
<evidence type="ECO:0000256" key="2">
    <source>
        <dbReference type="ARBA" id="ARBA00022490"/>
    </source>
</evidence>
<evidence type="ECO:0000313" key="13">
    <source>
        <dbReference type="EMBL" id="HIU26737.1"/>
    </source>
</evidence>
<dbReference type="GO" id="GO:0050661">
    <property type="term" value="F:NADP binding"/>
    <property type="evidence" value="ECO:0007669"/>
    <property type="project" value="UniProtKB-UniRule"/>
</dbReference>
<dbReference type="EMBL" id="DVMP01000166">
    <property type="protein sequence ID" value="HIU26737.1"/>
    <property type="molecule type" value="Genomic_DNA"/>
</dbReference>
<feature type="domain" description="Dihydrodipicolinate reductase N-terminal" evidence="11">
    <location>
        <begin position="1"/>
        <end position="101"/>
    </location>
</feature>
<dbReference type="NCBIfam" id="TIGR00036">
    <property type="entry name" value="dapB"/>
    <property type="match status" value="1"/>
</dbReference>
<feature type="domain" description="Dihydrodipicolinate reductase C-terminal" evidence="12">
    <location>
        <begin position="104"/>
        <end position="234"/>
    </location>
</feature>
<dbReference type="InterPro" id="IPR000846">
    <property type="entry name" value="DapB_N"/>
</dbReference>
<comment type="subunit">
    <text evidence="9">Homotetramer.</text>
</comment>
<keyword evidence="6 9" id="KW-0560">Oxidoreductase</keyword>
<keyword evidence="2 9" id="KW-0963">Cytoplasm</keyword>
<sequence>MNVGILGAGAMGRVLADMTDEKEGFSLAGTVEPLRGEELGDLPEPDVIVDFSNPANLELLADFCEKKGCPAVIATTGYSREQMERIRALSRSVPVVFSANYSLGINVMKRVLSEITPILEDFFDMEIIEKHHNKKLDAPSGTALMLLEAMDGRGEYDHVFGRHGDRKREKEIGIHAIRGGNIAGEHTAIYAGEDEILEIKHTATSKKIFAAGALKAAEFVAKAPAGFYNMEDVLFGQRKEK</sequence>
<dbReference type="PANTHER" id="PTHR20836">
    <property type="entry name" value="DIHYDRODIPICOLINATE REDUCTASE"/>
    <property type="match status" value="1"/>
</dbReference>
<dbReference type="Pfam" id="PF01113">
    <property type="entry name" value="DapB_N"/>
    <property type="match status" value="1"/>
</dbReference>
<dbReference type="EC" id="1.17.1.8" evidence="9 10"/>
<dbReference type="InterPro" id="IPR023940">
    <property type="entry name" value="DHDPR_bac"/>
</dbReference>
<evidence type="ECO:0000256" key="5">
    <source>
        <dbReference type="ARBA" id="ARBA00022915"/>
    </source>
</evidence>
<organism evidence="13 14">
    <name type="scientific">Candidatus Allocopromorpha excrementigallinarum</name>
    <dbReference type="NCBI Taxonomy" id="2840742"/>
    <lineage>
        <taxon>Bacteria</taxon>
        <taxon>Bacillati</taxon>
        <taxon>Bacillota</taxon>
        <taxon>Clostridia</taxon>
        <taxon>Eubacteriales</taxon>
        <taxon>Eubacteriaceae</taxon>
        <taxon>Eubacteriaceae incertae sedis</taxon>
        <taxon>Candidatus Allocopromorpha</taxon>
    </lineage>
</organism>
<feature type="active site" description="Proton donor" evidence="9">
    <location>
        <position position="135"/>
    </location>
</feature>
<feature type="binding site" evidence="9">
    <location>
        <begin position="98"/>
        <end position="101"/>
    </location>
    <ligand>
        <name>NAD(+)</name>
        <dbReference type="ChEBI" id="CHEBI:57540"/>
    </ligand>
</feature>
<evidence type="ECO:0000256" key="8">
    <source>
        <dbReference type="ARBA" id="ARBA00023154"/>
    </source>
</evidence>
<name>A0A9D1L822_9FIRM</name>
<dbReference type="PANTHER" id="PTHR20836:SF7">
    <property type="entry name" value="4-HYDROXY-TETRAHYDRODIPICOLINATE REDUCTASE"/>
    <property type="match status" value="1"/>
</dbReference>
<comment type="catalytic activity">
    <reaction evidence="9">
        <text>(S)-2,3,4,5-tetrahydrodipicolinate + NADP(+) + H2O = (2S,4S)-4-hydroxy-2,3,4,5-tetrahydrodipicolinate + NADPH + H(+)</text>
        <dbReference type="Rhea" id="RHEA:35331"/>
        <dbReference type="ChEBI" id="CHEBI:15377"/>
        <dbReference type="ChEBI" id="CHEBI:15378"/>
        <dbReference type="ChEBI" id="CHEBI:16845"/>
        <dbReference type="ChEBI" id="CHEBI:57783"/>
        <dbReference type="ChEBI" id="CHEBI:58349"/>
        <dbReference type="ChEBI" id="CHEBI:67139"/>
        <dbReference type="EC" id="1.17.1.8"/>
    </reaction>
</comment>
<keyword evidence="3 9" id="KW-0028">Amino-acid biosynthesis</keyword>
<feature type="binding site" evidence="9">
    <location>
        <position position="132"/>
    </location>
    <ligand>
        <name>(S)-2,3,4,5-tetrahydrodipicolinate</name>
        <dbReference type="ChEBI" id="CHEBI:16845"/>
    </ligand>
</feature>
<keyword evidence="4 9" id="KW-0521">NADP</keyword>
<comment type="caution">
    <text evidence="9">Was originally thought to be a dihydrodipicolinate reductase (DHDPR), catalyzing the conversion of dihydrodipicolinate to tetrahydrodipicolinate. However, it was shown in E.coli that the substrate of the enzymatic reaction is not dihydrodipicolinate (DHDP) but in fact (2S,4S)-4-hydroxy-2,3,4,5-tetrahydrodipicolinic acid (HTPA), the product released by the DapA-catalyzed reaction.</text>
</comment>
<feature type="binding site" evidence="9">
    <location>
        <position position="32"/>
    </location>
    <ligand>
        <name>NAD(+)</name>
        <dbReference type="ChEBI" id="CHEBI:57540"/>
    </ligand>
</feature>
<comment type="pathway">
    <text evidence="9">Amino-acid biosynthesis; L-lysine biosynthesis via DAP pathway; (S)-tetrahydrodipicolinate from L-aspartate: step 4/4.</text>
</comment>
<feature type="binding site" evidence="9">
    <location>
        <position position="35"/>
    </location>
    <ligand>
        <name>NADP(+)</name>
        <dbReference type="ChEBI" id="CHEBI:58349"/>
    </ligand>
</feature>
<dbReference type="GO" id="GO:0008839">
    <property type="term" value="F:4-hydroxy-tetrahydrodipicolinate reductase"/>
    <property type="evidence" value="ECO:0007669"/>
    <property type="project" value="UniProtKB-UniRule"/>
</dbReference>
<evidence type="ECO:0000256" key="4">
    <source>
        <dbReference type="ARBA" id="ARBA00022857"/>
    </source>
</evidence>
<feature type="active site" description="Proton donor/acceptor" evidence="9">
    <location>
        <position position="131"/>
    </location>
</feature>
<gene>
    <name evidence="9" type="primary">dapB</name>
    <name evidence="13" type="ORF">IAC50_09615</name>
</gene>